<feature type="compositionally biased region" description="Acidic residues" evidence="1">
    <location>
        <begin position="780"/>
        <end position="792"/>
    </location>
</feature>
<keyword evidence="3" id="KW-1185">Reference proteome</keyword>
<evidence type="ECO:0000256" key="1">
    <source>
        <dbReference type="SAM" id="MobiDB-lite"/>
    </source>
</evidence>
<feature type="compositionally biased region" description="Polar residues" evidence="1">
    <location>
        <begin position="41"/>
        <end position="57"/>
    </location>
</feature>
<feature type="compositionally biased region" description="Polar residues" evidence="1">
    <location>
        <begin position="385"/>
        <end position="401"/>
    </location>
</feature>
<dbReference type="Proteomes" id="UP000016922">
    <property type="component" value="Unassembled WGS sequence"/>
</dbReference>
<dbReference type="EMBL" id="KE145353">
    <property type="protein sequence ID" value="EPE36105.1"/>
    <property type="molecule type" value="Genomic_DNA"/>
</dbReference>
<dbReference type="InterPro" id="IPR039340">
    <property type="entry name" value="Tfc4/TFIIIC-102/Sfc4"/>
</dbReference>
<feature type="compositionally biased region" description="Basic and acidic residues" evidence="1">
    <location>
        <begin position="87"/>
        <end position="96"/>
    </location>
</feature>
<feature type="compositionally biased region" description="Polar residues" evidence="1">
    <location>
        <begin position="360"/>
        <end position="369"/>
    </location>
</feature>
<feature type="compositionally biased region" description="Basic residues" evidence="1">
    <location>
        <begin position="603"/>
        <end position="623"/>
    </location>
</feature>
<protein>
    <submittedName>
        <fullName evidence="2">TPR-like protein</fullName>
    </submittedName>
</protein>
<feature type="compositionally biased region" description="Polar residues" evidence="1">
    <location>
        <begin position="140"/>
        <end position="156"/>
    </location>
</feature>
<feature type="compositionally biased region" description="Basic residues" evidence="1">
    <location>
        <begin position="1"/>
        <end position="10"/>
    </location>
</feature>
<feature type="region of interest" description="Disordered" evidence="1">
    <location>
        <begin position="457"/>
        <end position="477"/>
    </location>
</feature>
<dbReference type="AlphaFoldDB" id="S3DEB7"/>
<accession>S3DEB7</accession>
<dbReference type="SUPFAM" id="SSF48452">
    <property type="entry name" value="TPR-like"/>
    <property type="match status" value="1"/>
</dbReference>
<dbReference type="eggNOG" id="KOG2076">
    <property type="taxonomic scope" value="Eukaryota"/>
</dbReference>
<dbReference type="PANTHER" id="PTHR23082:SF0">
    <property type="entry name" value="GENERAL TRANSCRIPTION FACTOR 3C POLYPEPTIDE 3"/>
    <property type="match status" value="1"/>
</dbReference>
<feature type="compositionally biased region" description="Polar residues" evidence="1">
    <location>
        <begin position="315"/>
        <end position="324"/>
    </location>
</feature>
<dbReference type="PANTHER" id="PTHR23082">
    <property type="entry name" value="TRANSCRIPTION INITIATION FACTOR IIIC TFIIIC , POLYPEPTIDE 3-RELATED"/>
    <property type="match status" value="1"/>
</dbReference>
<feature type="compositionally biased region" description="Basic and acidic residues" evidence="1">
    <location>
        <begin position="190"/>
        <end position="199"/>
    </location>
</feature>
<dbReference type="STRING" id="1116229.S3DEB7"/>
<feature type="region of interest" description="Disordered" evidence="1">
    <location>
        <begin position="591"/>
        <end position="626"/>
    </location>
</feature>
<dbReference type="Gene3D" id="1.25.40.10">
    <property type="entry name" value="Tetratricopeptide repeat domain"/>
    <property type="match status" value="1"/>
</dbReference>
<dbReference type="GeneID" id="19464497"/>
<evidence type="ECO:0000313" key="2">
    <source>
        <dbReference type="EMBL" id="EPE36105.1"/>
    </source>
</evidence>
<name>S3DEB7_GLAL2</name>
<dbReference type="GO" id="GO:0006383">
    <property type="term" value="P:transcription by RNA polymerase III"/>
    <property type="evidence" value="ECO:0007669"/>
    <property type="project" value="InterPro"/>
</dbReference>
<feature type="region of interest" description="Disordered" evidence="1">
    <location>
        <begin position="839"/>
        <end position="881"/>
    </location>
</feature>
<dbReference type="GO" id="GO:0000127">
    <property type="term" value="C:transcription factor TFIIIC complex"/>
    <property type="evidence" value="ECO:0007669"/>
    <property type="project" value="TreeGrafter"/>
</dbReference>
<feature type="compositionally biased region" description="Low complexity" evidence="1">
    <location>
        <begin position="525"/>
        <end position="542"/>
    </location>
</feature>
<dbReference type="KEGG" id="glz:GLAREA_05443"/>
<feature type="region of interest" description="Disordered" evidence="1">
    <location>
        <begin position="774"/>
        <end position="820"/>
    </location>
</feature>
<reference evidence="2 3" key="1">
    <citation type="journal article" date="2013" name="BMC Genomics">
        <title>Genomics-driven discovery of the pneumocandin biosynthetic gene cluster in the fungus Glarea lozoyensis.</title>
        <authorList>
            <person name="Chen L."/>
            <person name="Yue Q."/>
            <person name="Zhang X."/>
            <person name="Xiang M."/>
            <person name="Wang C."/>
            <person name="Li S."/>
            <person name="Che Y."/>
            <person name="Ortiz-Lopez F.J."/>
            <person name="Bills G.F."/>
            <person name="Liu X."/>
            <person name="An Z."/>
        </authorList>
    </citation>
    <scope>NUCLEOTIDE SEQUENCE [LARGE SCALE GENOMIC DNA]</scope>
    <source>
        <strain evidence="3">ATCC 20868 / MF5171</strain>
    </source>
</reference>
<dbReference type="OrthoDB" id="9991317at2759"/>
<feature type="region of interest" description="Disordered" evidence="1">
    <location>
        <begin position="1"/>
        <end position="278"/>
    </location>
</feature>
<feature type="compositionally biased region" description="Basic residues" evidence="1">
    <location>
        <begin position="551"/>
        <end position="564"/>
    </location>
</feature>
<dbReference type="RefSeq" id="XP_008076923.1">
    <property type="nucleotide sequence ID" value="XM_008078732.1"/>
</dbReference>
<feature type="region of interest" description="Disordered" evidence="1">
    <location>
        <begin position="297"/>
        <end position="413"/>
    </location>
</feature>
<gene>
    <name evidence="2" type="ORF">GLAREA_05443</name>
</gene>
<feature type="region of interest" description="Disordered" evidence="1">
    <location>
        <begin position="491"/>
        <end position="510"/>
    </location>
</feature>
<dbReference type="InterPro" id="IPR011990">
    <property type="entry name" value="TPR-like_helical_dom_sf"/>
</dbReference>
<dbReference type="HOGENOM" id="CLU_271697_0_0_1"/>
<organism evidence="2 3">
    <name type="scientific">Glarea lozoyensis (strain ATCC 20868 / MF5171)</name>
    <dbReference type="NCBI Taxonomy" id="1116229"/>
    <lineage>
        <taxon>Eukaryota</taxon>
        <taxon>Fungi</taxon>
        <taxon>Dikarya</taxon>
        <taxon>Ascomycota</taxon>
        <taxon>Pezizomycotina</taxon>
        <taxon>Leotiomycetes</taxon>
        <taxon>Helotiales</taxon>
        <taxon>Helotiaceae</taxon>
        <taxon>Glarea</taxon>
    </lineage>
</organism>
<feature type="region of interest" description="Disordered" evidence="1">
    <location>
        <begin position="516"/>
        <end position="572"/>
    </location>
</feature>
<evidence type="ECO:0000313" key="3">
    <source>
        <dbReference type="Proteomes" id="UP000016922"/>
    </source>
</evidence>
<proteinExistence type="predicted"/>
<feature type="compositionally biased region" description="Polar residues" evidence="1">
    <location>
        <begin position="117"/>
        <end position="133"/>
    </location>
</feature>
<sequence>MRRSNRKRKAASVALENNDTPTSSTDGAQSQENLIRDHPGKSSQLLQSTESLPSNPKSPLGVRRSSRRNKTLDSTALGKETNEECELQGKDAHEGIAKPQKRSNAAVSKTKKRQSIRKNSSTALASPKISSNPIDEPFESLTSTSVTAGAELTSSSRNDESSHGPQMEGSRNPGEDIQQLSEAVHNSPLRQKELQDVEPRGQVTGERSAHTPSPVFSKEAEDITSVRVAEPEGAEATSEALEPRENGTLEAISKAQSPKPLDVEEARESQNQFSRSSGLPVAQFAEAGSVGQAAIGNVHGTGIADDPMVGPNNLMARSNAQNKPVSRVPEHFISSHGSSSIPDPEQLALPQQPYIKPHASSPQPMSSYDNARPRKSLPPLAPKTPSVSEDASQGPEQNRGLQSEPHHLSQFHTPFFGRLDGQYFQASLESETRSIYGDQFRTPSSSYPVPVTIPYATPYGNKQPKKSQSTSESSAARPMSVSMYGTFIAQDPPSVRADQPMPATPVESQLHTPNTLQPLLQHDPSTTFSYQSHQQTTSTGTSDRGAEGRGRGRGRGKARRRGRGRGLFSGVMEGNLSDDMIAQLSSQLVGLDPDQTDDFSTKLGKRTRASSRGRPRGRPRGRAAGRMGDVQNTRDLLPSPSPMIDPRLLSPEKTNQPQINGNWAYQYPTGIGNLNGSAQNCSANQSDYHVGAERSFSSKMPLEYSQVPRGGPINRYPKLAPAPPSNYPLGLNDLPKESSPLSDEDFVVRRPNETLDSFQSRAAFESAAAQARARHRALYEDSESNSEEESGEEHEQRSDSDSASEDEAIQTNDGYISDADSDYLDYKQSMSKLSKDVNKLRGLNDEEQNTAGSGRGGIKRRRGRGKGSNPHRGPRKPKELTGPIKLRLGKATQLFIGQQHDEAMALVDEVIGINSETYEAWTLKASLFQERGNIESAIESLWVAAHLRHKHVDPWFNCAALCLEGTGASRALYLPRAQRCFANAARCQPTNLQAYLGKADVYFEREMFPMAVNTYEHILKKVRPHSLEVMRRVGESAIAAFHAGIANGETAVTAGRAEIEVAINRYTKEIAHFKSNPDDFDEEIGWSEVLAYSELFIFDGRYERAIKELSSLARWLVGREEESFWEDFTENDAEWDISNSRRSGVPSFKPDAFTPESYGLGLPLELRAKLGIYRLRLGHEDEAMASFTYNAI</sequence>
<feature type="region of interest" description="Disordered" evidence="1">
    <location>
        <begin position="706"/>
        <end position="742"/>
    </location>
</feature>
<feature type="compositionally biased region" description="Polar residues" evidence="1">
    <location>
        <begin position="15"/>
        <end position="33"/>
    </location>
</feature>